<comment type="caution">
    <text evidence="5">The sequence shown here is derived from an EMBL/GenBank/DDBJ whole genome shotgun (WGS) entry which is preliminary data.</text>
</comment>
<keyword evidence="1" id="KW-0479">Metal-binding</keyword>
<evidence type="ECO:0000313" key="5">
    <source>
        <dbReference type="EMBL" id="KAL1278888.1"/>
    </source>
</evidence>
<keyword evidence="2" id="KW-0863">Zinc-finger</keyword>
<evidence type="ECO:0000313" key="6">
    <source>
        <dbReference type="Proteomes" id="UP001558613"/>
    </source>
</evidence>
<evidence type="ECO:0000256" key="2">
    <source>
        <dbReference type="ARBA" id="ARBA00022771"/>
    </source>
</evidence>
<accession>A0ABR3NQF6</accession>
<keyword evidence="6" id="KW-1185">Reference proteome</keyword>
<protein>
    <recommendedName>
        <fullName evidence="4">BED-type domain-containing protein</fullName>
    </recommendedName>
</protein>
<evidence type="ECO:0000256" key="1">
    <source>
        <dbReference type="ARBA" id="ARBA00022723"/>
    </source>
</evidence>
<feature type="domain" description="BED-type" evidence="4">
    <location>
        <begin position="30"/>
        <end position="73"/>
    </location>
</feature>
<name>A0ABR3NQF6_9TELE</name>
<reference evidence="5 6" key="1">
    <citation type="submission" date="2023-09" db="EMBL/GenBank/DDBJ databases">
        <authorList>
            <person name="Wang M."/>
        </authorList>
    </citation>
    <scope>NUCLEOTIDE SEQUENCE [LARGE SCALE GENOMIC DNA]</scope>
    <source>
        <strain evidence="5">GT-2023</strain>
        <tissue evidence="5">Liver</tissue>
    </source>
</reference>
<proteinExistence type="predicted"/>
<keyword evidence="3" id="KW-0862">Zinc</keyword>
<gene>
    <name evidence="5" type="ORF">QQF64_025561</name>
</gene>
<evidence type="ECO:0000259" key="4">
    <source>
        <dbReference type="Pfam" id="PF02892"/>
    </source>
</evidence>
<sequence>MEASTTASSFSEEGSQQQKASFDGWRFSHYFEYVQQKENNLTVKCTLCPGRKLLSTACNSTSNLKKHLERQHRHIKLVAKRRSDKNQQPPKQQKLSFEHKIQKVEDICKIQLVVPKTLTQLTIQISTRGPQANIMDV</sequence>
<dbReference type="Proteomes" id="UP001558613">
    <property type="component" value="Unassembled WGS sequence"/>
</dbReference>
<dbReference type="Pfam" id="PF02892">
    <property type="entry name" value="zf-BED"/>
    <property type="match status" value="1"/>
</dbReference>
<dbReference type="InterPro" id="IPR003656">
    <property type="entry name" value="Znf_BED"/>
</dbReference>
<dbReference type="EMBL" id="JAYMGO010000003">
    <property type="protein sequence ID" value="KAL1278888.1"/>
    <property type="molecule type" value="Genomic_DNA"/>
</dbReference>
<organism evidence="5 6">
    <name type="scientific">Cirrhinus molitorella</name>
    <name type="common">mud carp</name>
    <dbReference type="NCBI Taxonomy" id="172907"/>
    <lineage>
        <taxon>Eukaryota</taxon>
        <taxon>Metazoa</taxon>
        <taxon>Chordata</taxon>
        <taxon>Craniata</taxon>
        <taxon>Vertebrata</taxon>
        <taxon>Euteleostomi</taxon>
        <taxon>Actinopterygii</taxon>
        <taxon>Neopterygii</taxon>
        <taxon>Teleostei</taxon>
        <taxon>Ostariophysi</taxon>
        <taxon>Cypriniformes</taxon>
        <taxon>Cyprinidae</taxon>
        <taxon>Labeoninae</taxon>
        <taxon>Labeonini</taxon>
        <taxon>Cirrhinus</taxon>
    </lineage>
</organism>
<evidence type="ECO:0000256" key="3">
    <source>
        <dbReference type="ARBA" id="ARBA00022833"/>
    </source>
</evidence>